<dbReference type="Proteomes" id="UP000192140">
    <property type="component" value="Unassembled WGS sequence"/>
</dbReference>
<sequence length="29" mass="3283">MTAAPVAQLDRVLDSDSKGHRFESCRVRH</sequence>
<dbReference type="EMBL" id="FCNP01000026">
    <property type="protein sequence ID" value="CVI57248.1"/>
    <property type="molecule type" value="Genomic_DNA"/>
</dbReference>
<dbReference type="AlphaFoldDB" id="A0A1S7TRN4"/>
<keyword evidence="2" id="KW-1185">Reference proteome</keyword>
<evidence type="ECO:0000313" key="2">
    <source>
        <dbReference type="Proteomes" id="UP000192140"/>
    </source>
</evidence>
<protein>
    <submittedName>
        <fullName evidence="1">Uncharacterized protein</fullName>
    </submittedName>
</protein>
<comment type="caution">
    <text evidence="1">The sequence shown here is derived from an EMBL/GenBank/DDBJ whole genome shotgun (WGS) entry which is preliminary data.</text>
</comment>
<name>A0A1S7TRN4_9HYPH</name>
<accession>A0A1S7TRN4</accession>
<evidence type="ECO:0000313" key="1">
    <source>
        <dbReference type="EMBL" id="CVI57248.1"/>
    </source>
</evidence>
<proteinExistence type="predicted"/>
<organism evidence="1 2">
    <name type="scientific">Agrobacterium deltaense NCPPB 1641</name>
    <dbReference type="NCBI Taxonomy" id="1183425"/>
    <lineage>
        <taxon>Bacteria</taxon>
        <taxon>Pseudomonadati</taxon>
        <taxon>Pseudomonadota</taxon>
        <taxon>Alphaproteobacteria</taxon>
        <taxon>Hyphomicrobiales</taxon>
        <taxon>Rhizobiaceae</taxon>
        <taxon>Rhizobium/Agrobacterium group</taxon>
        <taxon>Agrobacterium</taxon>
    </lineage>
</organism>
<reference evidence="1" key="1">
    <citation type="submission" date="2016-01" db="EMBL/GenBank/DDBJ databases">
        <authorList>
            <person name="Regsiter A."/>
            <person name="william w."/>
        </authorList>
    </citation>
    <scope>NUCLEOTIDE SEQUENCE</scope>
    <source>
        <strain evidence="1">NCPPB 1641</strain>
    </source>
</reference>
<dbReference type="AntiFam" id="ANF00013">
    <property type="entry name" value="tRNA translation"/>
</dbReference>
<gene>
    <name evidence="1" type="ORF">AGR7A_Cc60064</name>
</gene>